<dbReference type="Pfam" id="PF00407">
    <property type="entry name" value="Bet_v_1"/>
    <property type="match status" value="1"/>
</dbReference>
<evidence type="ECO:0000256" key="1">
    <source>
        <dbReference type="ARBA" id="ARBA00009744"/>
    </source>
</evidence>
<evidence type="ECO:0000313" key="4">
    <source>
        <dbReference type="EMBL" id="KAK4256109.1"/>
    </source>
</evidence>
<dbReference type="SUPFAM" id="SSF55961">
    <property type="entry name" value="Bet v1-like"/>
    <property type="match status" value="1"/>
</dbReference>
<dbReference type="EMBL" id="JAWXYG010000013">
    <property type="protein sequence ID" value="KAK4256109.1"/>
    <property type="molecule type" value="Genomic_DNA"/>
</dbReference>
<comment type="caution">
    <text evidence="4">The sequence shown here is derived from an EMBL/GenBank/DDBJ whole genome shotgun (WGS) entry which is preliminary data.</text>
</comment>
<evidence type="ECO:0000313" key="5">
    <source>
        <dbReference type="Proteomes" id="UP001293593"/>
    </source>
</evidence>
<dbReference type="InterPro" id="IPR050279">
    <property type="entry name" value="Plant_def-hormone_signal"/>
</dbReference>
<dbReference type="InterPro" id="IPR023393">
    <property type="entry name" value="START-like_dom_sf"/>
</dbReference>
<protein>
    <recommendedName>
        <fullName evidence="3">Bet v I/Major latex protein domain-containing protein</fullName>
    </recommendedName>
</protein>
<dbReference type="Proteomes" id="UP001293593">
    <property type="component" value="Unassembled WGS sequence"/>
</dbReference>
<dbReference type="GO" id="GO:0009820">
    <property type="term" value="P:alkaloid metabolic process"/>
    <property type="evidence" value="ECO:0007669"/>
    <property type="project" value="UniProtKB-KW"/>
</dbReference>
<sequence>MSAGSVEQELELGVPAIEAWDLFGTLRFREFAEQEMPKVFQKVELVEGDGGVGTVVKITLAPGTLGLSPYKDRFTKVDNEKRIKELEVIEGGHLELGFTMFRVRFEVLERGEASSIIKSTIEYQLQEDDVAANNNGHLVSDFIEALAYIAQVAKLHLNKT</sequence>
<comment type="similarity">
    <text evidence="1">Belongs to the BetVI family.</text>
</comment>
<dbReference type="PANTHER" id="PTHR31213:SF19">
    <property type="entry name" value="BET V I_MAJOR LATEX PROTEIN DOMAIN-CONTAINING PROTEIN"/>
    <property type="match status" value="1"/>
</dbReference>
<dbReference type="CDD" id="cd07816">
    <property type="entry name" value="Bet_v1-like"/>
    <property type="match status" value="1"/>
</dbReference>
<feature type="domain" description="Bet v I/Major latex protein" evidence="3">
    <location>
        <begin position="3"/>
        <end position="136"/>
    </location>
</feature>
<dbReference type="GO" id="GO:0009738">
    <property type="term" value="P:abscisic acid-activated signaling pathway"/>
    <property type="evidence" value="ECO:0007669"/>
    <property type="project" value="TreeGrafter"/>
</dbReference>
<keyword evidence="5" id="KW-1185">Reference proteome</keyword>
<dbReference type="GO" id="GO:0038023">
    <property type="term" value="F:signaling receptor activity"/>
    <property type="evidence" value="ECO:0007669"/>
    <property type="project" value="TreeGrafter"/>
</dbReference>
<dbReference type="InterPro" id="IPR000916">
    <property type="entry name" value="Bet_v_I/MLP"/>
</dbReference>
<dbReference type="AlphaFoldDB" id="A0AAE1IUE7"/>
<organism evidence="4 5">
    <name type="scientific">Acacia crassicarpa</name>
    <name type="common">northern wattle</name>
    <dbReference type="NCBI Taxonomy" id="499986"/>
    <lineage>
        <taxon>Eukaryota</taxon>
        <taxon>Viridiplantae</taxon>
        <taxon>Streptophyta</taxon>
        <taxon>Embryophyta</taxon>
        <taxon>Tracheophyta</taxon>
        <taxon>Spermatophyta</taxon>
        <taxon>Magnoliopsida</taxon>
        <taxon>eudicotyledons</taxon>
        <taxon>Gunneridae</taxon>
        <taxon>Pentapetalae</taxon>
        <taxon>rosids</taxon>
        <taxon>fabids</taxon>
        <taxon>Fabales</taxon>
        <taxon>Fabaceae</taxon>
        <taxon>Caesalpinioideae</taxon>
        <taxon>mimosoid clade</taxon>
        <taxon>Acacieae</taxon>
        <taxon>Acacia</taxon>
    </lineage>
</organism>
<dbReference type="PANTHER" id="PTHR31213">
    <property type="entry name" value="OS08G0374000 PROTEIN-RELATED"/>
    <property type="match status" value="1"/>
</dbReference>
<evidence type="ECO:0000259" key="3">
    <source>
        <dbReference type="Pfam" id="PF00407"/>
    </source>
</evidence>
<proteinExistence type="inferred from homology"/>
<dbReference type="GO" id="GO:0006952">
    <property type="term" value="P:defense response"/>
    <property type="evidence" value="ECO:0007669"/>
    <property type="project" value="InterPro"/>
</dbReference>
<evidence type="ECO:0000256" key="2">
    <source>
        <dbReference type="ARBA" id="ARBA00022589"/>
    </source>
</evidence>
<dbReference type="GO" id="GO:0004864">
    <property type="term" value="F:protein phosphatase inhibitor activity"/>
    <property type="evidence" value="ECO:0007669"/>
    <property type="project" value="TreeGrafter"/>
</dbReference>
<keyword evidence="2" id="KW-0017">Alkaloid metabolism</keyword>
<accession>A0AAE1IUE7</accession>
<dbReference type="GO" id="GO:0005737">
    <property type="term" value="C:cytoplasm"/>
    <property type="evidence" value="ECO:0007669"/>
    <property type="project" value="TreeGrafter"/>
</dbReference>
<dbReference type="GO" id="GO:0005634">
    <property type="term" value="C:nucleus"/>
    <property type="evidence" value="ECO:0007669"/>
    <property type="project" value="TreeGrafter"/>
</dbReference>
<name>A0AAE1IUE7_9FABA</name>
<gene>
    <name evidence="4" type="ORF">QN277_009021</name>
</gene>
<reference evidence="4" key="1">
    <citation type="submission" date="2023-10" db="EMBL/GenBank/DDBJ databases">
        <title>Chromosome-level genome of the transformable northern wattle, Acacia crassicarpa.</title>
        <authorList>
            <person name="Massaro I."/>
            <person name="Sinha N.R."/>
            <person name="Poethig S."/>
            <person name="Leichty A.R."/>
        </authorList>
    </citation>
    <scope>NUCLEOTIDE SEQUENCE</scope>
    <source>
        <strain evidence="4">Acra3RX</strain>
        <tissue evidence="4">Leaf</tissue>
    </source>
</reference>
<dbReference type="Gene3D" id="3.30.530.20">
    <property type="match status" value="1"/>
</dbReference>
<dbReference type="GO" id="GO:0010427">
    <property type="term" value="F:abscisic acid binding"/>
    <property type="evidence" value="ECO:0007669"/>
    <property type="project" value="TreeGrafter"/>
</dbReference>